<dbReference type="InterPro" id="IPR041539">
    <property type="entry name" value="CxC5"/>
</dbReference>
<protein>
    <submittedName>
        <fullName evidence="1">Uncharacterized protein</fullName>
    </submittedName>
</protein>
<keyword evidence="2" id="KW-1185">Reference proteome</keyword>
<dbReference type="AlphaFoldDB" id="A0A6S7JMZ9"/>
<evidence type="ECO:0000313" key="1">
    <source>
        <dbReference type="EMBL" id="CAB4032418.1"/>
    </source>
</evidence>
<feature type="non-terminal residue" evidence="1">
    <location>
        <position position="271"/>
    </location>
</feature>
<dbReference type="Pfam" id="PF18718">
    <property type="entry name" value="CxC5"/>
    <property type="match status" value="1"/>
</dbReference>
<organism evidence="1 2">
    <name type="scientific">Paramuricea clavata</name>
    <name type="common">Red gorgonian</name>
    <name type="synonym">Violescent sea-whip</name>
    <dbReference type="NCBI Taxonomy" id="317549"/>
    <lineage>
        <taxon>Eukaryota</taxon>
        <taxon>Metazoa</taxon>
        <taxon>Cnidaria</taxon>
        <taxon>Anthozoa</taxon>
        <taxon>Octocorallia</taxon>
        <taxon>Malacalcyonacea</taxon>
        <taxon>Plexauridae</taxon>
        <taxon>Paramuricea</taxon>
    </lineage>
</organism>
<name>A0A6S7JMZ9_PARCT</name>
<evidence type="ECO:0000313" key="2">
    <source>
        <dbReference type="Proteomes" id="UP001152795"/>
    </source>
</evidence>
<dbReference type="Proteomes" id="UP001152795">
    <property type="component" value="Unassembled WGS sequence"/>
</dbReference>
<accession>A0A6S7JMZ9</accession>
<proteinExistence type="predicted"/>
<gene>
    <name evidence="1" type="ORF">PACLA_8A025550</name>
</gene>
<dbReference type="EMBL" id="CACRXK020018387">
    <property type="protein sequence ID" value="CAB4032418.1"/>
    <property type="molecule type" value="Genomic_DNA"/>
</dbReference>
<dbReference type="OrthoDB" id="10011386at2759"/>
<sequence>MAHKQPKKKRTALFDPDNIRVSLESQRKFTHSVRGFIEGLVTFNLECETLSNLGEDEVLHIMACKLTIQGLYNLRKAIQHVPRNLTRVIDNVPLRSVFILDVFKSLSSSTIHNKMSTADVTLYTKILENSCPSFMSFEQTNKDIQCARFLSPPVSECTQCEKKLSMRNNASRATLFTLSGPIACLKVTLECRDCAIRFGICHFKDQCGARFYPSKYEIEVIEASNVTYFLRDLYKWMPSLSNHCWVSFSGFSEAYNEIYDNQIQKFANSFK</sequence>
<comment type="caution">
    <text evidence="1">The sequence shown here is derived from an EMBL/GenBank/DDBJ whole genome shotgun (WGS) entry which is preliminary data.</text>
</comment>
<reference evidence="1" key="1">
    <citation type="submission" date="2020-04" db="EMBL/GenBank/DDBJ databases">
        <authorList>
            <person name="Alioto T."/>
            <person name="Alioto T."/>
            <person name="Gomez Garrido J."/>
        </authorList>
    </citation>
    <scope>NUCLEOTIDE SEQUENCE</scope>
    <source>
        <strain evidence="1">A484AB</strain>
    </source>
</reference>